<dbReference type="Proteomes" id="UP001195769">
    <property type="component" value="Unassembled WGS sequence"/>
</dbReference>
<sequence length="78" mass="8933">ITKAKFHFLVHIPAYIQHFGPALLFSTEHFESFNHVFQLAAIYSNRQAPSRDTCNAFAMQDIVKHIVTGGFWVDPKTK</sequence>
<dbReference type="GeneID" id="64667795"/>
<reference evidence="1" key="1">
    <citation type="journal article" date="2020" name="New Phytol.">
        <title>Comparative genomics reveals dynamic genome evolution in host specialist ectomycorrhizal fungi.</title>
        <authorList>
            <person name="Lofgren L.A."/>
            <person name="Nguyen N.H."/>
            <person name="Vilgalys R."/>
            <person name="Ruytinx J."/>
            <person name="Liao H.L."/>
            <person name="Branco S."/>
            <person name="Kuo A."/>
            <person name="LaButti K."/>
            <person name="Lipzen A."/>
            <person name="Andreopoulos W."/>
            <person name="Pangilinan J."/>
            <person name="Riley R."/>
            <person name="Hundley H."/>
            <person name="Na H."/>
            <person name="Barry K."/>
            <person name="Grigoriev I.V."/>
            <person name="Stajich J.E."/>
            <person name="Kennedy P.G."/>
        </authorList>
    </citation>
    <scope>NUCLEOTIDE SEQUENCE</scope>
    <source>
        <strain evidence="1">FC203</strain>
    </source>
</reference>
<dbReference type="RefSeq" id="XP_041223863.1">
    <property type="nucleotide sequence ID" value="XM_041373497.1"/>
</dbReference>
<feature type="non-terminal residue" evidence="1">
    <location>
        <position position="78"/>
    </location>
</feature>
<dbReference type="EMBL" id="JABBWK010000040">
    <property type="protein sequence ID" value="KAG1898287.1"/>
    <property type="molecule type" value="Genomic_DNA"/>
</dbReference>
<comment type="caution">
    <text evidence="1">The sequence shown here is derived from an EMBL/GenBank/DDBJ whole genome shotgun (WGS) entry which is preliminary data.</text>
</comment>
<name>A0AAD4HJ03_9AGAM</name>
<gene>
    <name evidence="1" type="ORF">F5891DRAFT_903088</name>
</gene>
<protein>
    <submittedName>
        <fullName evidence="1">Uncharacterized protein</fullName>
    </submittedName>
</protein>
<feature type="non-terminal residue" evidence="1">
    <location>
        <position position="1"/>
    </location>
</feature>
<organism evidence="1 2">
    <name type="scientific">Suillus fuscotomentosus</name>
    <dbReference type="NCBI Taxonomy" id="1912939"/>
    <lineage>
        <taxon>Eukaryota</taxon>
        <taxon>Fungi</taxon>
        <taxon>Dikarya</taxon>
        <taxon>Basidiomycota</taxon>
        <taxon>Agaricomycotina</taxon>
        <taxon>Agaricomycetes</taxon>
        <taxon>Agaricomycetidae</taxon>
        <taxon>Boletales</taxon>
        <taxon>Suillineae</taxon>
        <taxon>Suillaceae</taxon>
        <taxon>Suillus</taxon>
    </lineage>
</organism>
<proteinExistence type="predicted"/>
<dbReference type="AlphaFoldDB" id="A0AAD4HJ03"/>
<evidence type="ECO:0000313" key="2">
    <source>
        <dbReference type="Proteomes" id="UP001195769"/>
    </source>
</evidence>
<keyword evidence="2" id="KW-1185">Reference proteome</keyword>
<evidence type="ECO:0000313" key="1">
    <source>
        <dbReference type="EMBL" id="KAG1898287.1"/>
    </source>
</evidence>
<accession>A0AAD4HJ03</accession>